<sequence length="338" mass="37732">MGQTSLPPQPPAPYYPLKDDPNDPGPGWWFKGLSGEECERVTLYQHALLCPIIIGDILSGPDLLSKDSKQCSFKIIGKLGYGSYSTVWLGQDLYGERCLVIKVLRFEVSTLDNSEMRILRKLGKLRVAFFQQHNDRKYLCLGLDPLGPSLRIRMETDIQLPSNLATILQSMEILAKKVSALHQQRICHGDISHCNVAFDLHNDAFTDEALKISFQDDTRFRFVFTGSAEEPALPPGLPKYIISNGYTALLGDGTDLSKIELLDFGKAFEGFSKDNALGTEPYLALEMHGETGGHASDKSDIWSLGCVLCYALTDFYFLERKEFQIKYSGIALSLSLNF</sequence>
<dbReference type="GeneID" id="8439150"/>
<keyword evidence="1" id="KW-0547">Nucleotide-binding</keyword>
<dbReference type="InterPro" id="IPR000719">
    <property type="entry name" value="Prot_kinase_dom"/>
</dbReference>
<dbReference type="VEuPathDB" id="FungiDB:UREG_02336"/>
<keyword evidence="4" id="KW-1185">Reference proteome</keyword>
<name>C4JFB4_UNCRE</name>
<dbReference type="Proteomes" id="UP000002058">
    <property type="component" value="Unassembled WGS sequence"/>
</dbReference>
<dbReference type="Gene3D" id="3.30.200.20">
    <property type="entry name" value="Phosphorylase Kinase, domain 1"/>
    <property type="match status" value="1"/>
</dbReference>
<reference evidence="4" key="1">
    <citation type="journal article" date="2009" name="Genome Res.">
        <title>Comparative genomic analyses of the human fungal pathogens Coccidioides and their relatives.</title>
        <authorList>
            <person name="Sharpton T.J."/>
            <person name="Stajich J.E."/>
            <person name="Rounsley S.D."/>
            <person name="Gardner M.J."/>
            <person name="Wortman J.R."/>
            <person name="Jordar V.S."/>
            <person name="Maiti R."/>
            <person name="Kodira C.D."/>
            <person name="Neafsey D.E."/>
            <person name="Zeng Q."/>
            <person name="Hung C.-Y."/>
            <person name="McMahan C."/>
            <person name="Muszewska A."/>
            <person name="Grynberg M."/>
            <person name="Mandel M.A."/>
            <person name="Kellner E.M."/>
            <person name="Barker B.M."/>
            <person name="Galgiani J.N."/>
            <person name="Orbach M.J."/>
            <person name="Kirkland T.N."/>
            <person name="Cole G.T."/>
            <person name="Henn M.R."/>
            <person name="Birren B.W."/>
            <person name="Taylor J.W."/>
        </authorList>
    </citation>
    <scope>NUCLEOTIDE SEQUENCE [LARGE SCALE GENOMIC DNA]</scope>
    <source>
        <strain evidence="4">UAMH 1704</strain>
    </source>
</reference>
<dbReference type="PROSITE" id="PS00107">
    <property type="entry name" value="PROTEIN_KINASE_ATP"/>
    <property type="match status" value="1"/>
</dbReference>
<keyword evidence="1" id="KW-0067">ATP-binding</keyword>
<proteinExistence type="predicted"/>
<dbReference type="GO" id="GO:0005634">
    <property type="term" value="C:nucleus"/>
    <property type="evidence" value="ECO:0007669"/>
    <property type="project" value="TreeGrafter"/>
</dbReference>
<evidence type="ECO:0000313" key="3">
    <source>
        <dbReference type="EMBL" id="EEP77487.1"/>
    </source>
</evidence>
<protein>
    <recommendedName>
        <fullName evidence="2">Protein kinase domain-containing protein</fullName>
    </recommendedName>
</protein>
<dbReference type="SUPFAM" id="SSF56112">
    <property type="entry name" value="Protein kinase-like (PK-like)"/>
    <property type="match status" value="1"/>
</dbReference>
<dbReference type="PROSITE" id="PS50011">
    <property type="entry name" value="PROTEIN_KINASE_DOM"/>
    <property type="match status" value="1"/>
</dbReference>
<organism evidence="3 4">
    <name type="scientific">Uncinocarpus reesii (strain UAMH 1704)</name>
    <dbReference type="NCBI Taxonomy" id="336963"/>
    <lineage>
        <taxon>Eukaryota</taxon>
        <taxon>Fungi</taxon>
        <taxon>Dikarya</taxon>
        <taxon>Ascomycota</taxon>
        <taxon>Pezizomycotina</taxon>
        <taxon>Eurotiomycetes</taxon>
        <taxon>Eurotiomycetidae</taxon>
        <taxon>Onygenales</taxon>
        <taxon>Onygenaceae</taxon>
        <taxon>Uncinocarpus</taxon>
    </lineage>
</organism>
<gene>
    <name evidence="3" type="ORF">UREG_02336</name>
</gene>
<dbReference type="PANTHER" id="PTHR44167">
    <property type="entry name" value="OVARIAN-SPECIFIC SERINE/THREONINE-PROTEIN KINASE LOK-RELATED"/>
    <property type="match status" value="1"/>
</dbReference>
<dbReference type="KEGG" id="ure:UREG_02336"/>
<dbReference type="InParanoid" id="C4JFB4"/>
<dbReference type="eggNOG" id="KOG0671">
    <property type="taxonomic scope" value="Eukaryota"/>
</dbReference>
<evidence type="ECO:0000259" key="2">
    <source>
        <dbReference type="PROSITE" id="PS50011"/>
    </source>
</evidence>
<dbReference type="AlphaFoldDB" id="C4JFB4"/>
<accession>C4JFB4</accession>
<evidence type="ECO:0000256" key="1">
    <source>
        <dbReference type="PROSITE-ProRule" id="PRU10141"/>
    </source>
</evidence>
<dbReference type="SMART" id="SM00220">
    <property type="entry name" value="S_TKc"/>
    <property type="match status" value="1"/>
</dbReference>
<dbReference type="EMBL" id="CH476615">
    <property type="protein sequence ID" value="EEP77487.1"/>
    <property type="molecule type" value="Genomic_DNA"/>
</dbReference>
<dbReference type="Gene3D" id="1.10.510.10">
    <property type="entry name" value="Transferase(Phosphotransferase) domain 1"/>
    <property type="match status" value="1"/>
</dbReference>
<dbReference type="GO" id="GO:0004674">
    <property type="term" value="F:protein serine/threonine kinase activity"/>
    <property type="evidence" value="ECO:0007669"/>
    <property type="project" value="TreeGrafter"/>
</dbReference>
<dbReference type="RefSeq" id="XP_002542820.1">
    <property type="nucleotide sequence ID" value="XM_002542774.1"/>
</dbReference>
<dbReference type="InterPro" id="IPR017441">
    <property type="entry name" value="Protein_kinase_ATP_BS"/>
</dbReference>
<feature type="binding site" evidence="1">
    <location>
        <position position="102"/>
    </location>
    <ligand>
        <name>ATP</name>
        <dbReference type="ChEBI" id="CHEBI:30616"/>
    </ligand>
</feature>
<dbReference type="GO" id="GO:0005524">
    <property type="term" value="F:ATP binding"/>
    <property type="evidence" value="ECO:0007669"/>
    <property type="project" value="UniProtKB-UniRule"/>
</dbReference>
<dbReference type="HOGENOM" id="CLU_058100_0_0_1"/>
<dbReference type="InterPro" id="IPR011009">
    <property type="entry name" value="Kinase-like_dom_sf"/>
</dbReference>
<dbReference type="PANTHER" id="PTHR44167:SF24">
    <property type="entry name" value="SERINE_THREONINE-PROTEIN KINASE CHK2"/>
    <property type="match status" value="1"/>
</dbReference>
<dbReference type="OrthoDB" id="10252171at2759"/>
<evidence type="ECO:0000313" key="4">
    <source>
        <dbReference type="Proteomes" id="UP000002058"/>
    </source>
</evidence>
<feature type="domain" description="Protein kinase" evidence="2">
    <location>
        <begin position="73"/>
        <end position="338"/>
    </location>
</feature>
<dbReference type="GO" id="GO:0044773">
    <property type="term" value="P:mitotic DNA damage checkpoint signaling"/>
    <property type="evidence" value="ECO:0007669"/>
    <property type="project" value="TreeGrafter"/>
</dbReference>